<protein>
    <recommendedName>
        <fullName evidence="8">Transport permease protein</fullName>
    </recommendedName>
</protein>
<dbReference type="EMBL" id="JAGIKX010000008">
    <property type="protein sequence ID" value="MBP2257441.1"/>
    <property type="molecule type" value="Genomic_DNA"/>
</dbReference>
<dbReference type="PROSITE" id="PS51012">
    <property type="entry name" value="ABC_TM2"/>
    <property type="match status" value="1"/>
</dbReference>
<keyword evidence="3 8" id="KW-0813">Transport</keyword>
<keyword evidence="5 8" id="KW-0812">Transmembrane</keyword>
<keyword evidence="11" id="KW-1185">Reference proteome</keyword>
<feature type="transmembrane region" description="Helical" evidence="8">
    <location>
        <begin position="153"/>
        <end position="178"/>
    </location>
</feature>
<evidence type="ECO:0000256" key="7">
    <source>
        <dbReference type="ARBA" id="ARBA00023136"/>
    </source>
</evidence>
<dbReference type="Proteomes" id="UP001519294">
    <property type="component" value="Unassembled WGS sequence"/>
</dbReference>
<evidence type="ECO:0000256" key="3">
    <source>
        <dbReference type="ARBA" id="ARBA00022448"/>
    </source>
</evidence>
<evidence type="ECO:0000256" key="6">
    <source>
        <dbReference type="ARBA" id="ARBA00022989"/>
    </source>
</evidence>
<feature type="transmembrane region" description="Helical" evidence="8">
    <location>
        <begin position="249"/>
        <end position="269"/>
    </location>
</feature>
<evidence type="ECO:0000256" key="8">
    <source>
        <dbReference type="RuleBase" id="RU361157"/>
    </source>
</evidence>
<feature type="transmembrane region" description="Helical" evidence="8">
    <location>
        <begin position="74"/>
        <end position="95"/>
    </location>
</feature>
<feature type="transmembrane region" description="Helical" evidence="8">
    <location>
        <begin position="34"/>
        <end position="54"/>
    </location>
</feature>
<reference evidence="10 11" key="1">
    <citation type="submission" date="2021-03" db="EMBL/GenBank/DDBJ databases">
        <title>Genomic Encyclopedia of Type Strains, Phase IV (KMG-IV): sequencing the most valuable type-strain genomes for metagenomic binning, comparative biology and taxonomic classification.</title>
        <authorList>
            <person name="Goeker M."/>
        </authorList>
    </citation>
    <scope>NUCLEOTIDE SEQUENCE [LARGE SCALE GENOMIC DNA]</scope>
    <source>
        <strain evidence="10 11">DSM 25790</strain>
    </source>
</reference>
<accession>A0ABS4S7I0</accession>
<feature type="transmembrane region" description="Helical" evidence="8">
    <location>
        <begin position="116"/>
        <end position="141"/>
    </location>
</feature>
<comment type="subcellular location">
    <subcellularLocation>
        <location evidence="1 8">Cell membrane</location>
        <topology evidence="1 8">Multi-pass membrane protein</topology>
    </subcellularLocation>
</comment>
<name>A0ABS4S7I0_9BACI</name>
<dbReference type="PANTHER" id="PTHR30413">
    <property type="entry name" value="INNER MEMBRANE TRANSPORT PERMEASE"/>
    <property type="match status" value="1"/>
</dbReference>
<proteinExistence type="inferred from homology"/>
<evidence type="ECO:0000313" key="11">
    <source>
        <dbReference type="Proteomes" id="UP001519294"/>
    </source>
</evidence>
<dbReference type="Pfam" id="PF01061">
    <property type="entry name" value="ABC2_membrane"/>
    <property type="match status" value="1"/>
</dbReference>
<dbReference type="RefSeq" id="WP_226370976.1">
    <property type="nucleotide sequence ID" value="NZ_JAGIKX010000008.1"/>
</dbReference>
<evidence type="ECO:0000256" key="2">
    <source>
        <dbReference type="ARBA" id="ARBA00007783"/>
    </source>
</evidence>
<comment type="caution">
    <text evidence="10">The sequence shown here is derived from an EMBL/GenBank/DDBJ whole genome shotgun (WGS) entry which is preliminary data.</text>
</comment>
<evidence type="ECO:0000256" key="5">
    <source>
        <dbReference type="ARBA" id="ARBA00022692"/>
    </source>
</evidence>
<keyword evidence="4 8" id="KW-1003">Cell membrane</keyword>
<feature type="transmembrane region" description="Helical" evidence="8">
    <location>
        <begin position="211"/>
        <end position="229"/>
    </location>
</feature>
<sequence length="279" mass="31970">MKSVIKVIQEQINNMYLIRKMALFEMKSANKNNYLGMAWELITPAILIMIYWLVFGVGIRQRADVPVGDMVVPFLYWLMAGYMVWLFFSQSTTNGSKSIFSRLKIVSKMNFPMSIIPNYVICARFMVHAGLVAIIIVILQFGGYPINIYYLQIPYFAIATYIFTYALALILSTLSALVRDVHKLLTSTMRIGIYISPILWDVSNIKQDGSIATAIITAIVRLNPLTYLIDGYRAGFFGVGWHFIEEPGVTAYFWMVTLILFLIGSMLHVRLRKYFIDFL</sequence>
<keyword evidence="6 8" id="KW-1133">Transmembrane helix</keyword>
<evidence type="ECO:0000256" key="1">
    <source>
        <dbReference type="ARBA" id="ARBA00004651"/>
    </source>
</evidence>
<evidence type="ECO:0000259" key="9">
    <source>
        <dbReference type="PROSITE" id="PS51012"/>
    </source>
</evidence>
<comment type="similarity">
    <text evidence="2 8">Belongs to the ABC-2 integral membrane protein family.</text>
</comment>
<organism evidence="10 11">
    <name type="scientific">Virgibacillus alimentarius</name>
    <dbReference type="NCBI Taxonomy" id="698769"/>
    <lineage>
        <taxon>Bacteria</taxon>
        <taxon>Bacillati</taxon>
        <taxon>Bacillota</taxon>
        <taxon>Bacilli</taxon>
        <taxon>Bacillales</taxon>
        <taxon>Bacillaceae</taxon>
        <taxon>Virgibacillus</taxon>
    </lineage>
</organism>
<keyword evidence="7 8" id="KW-0472">Membrane</keyword>
<feature type="domain" description="ABC transmembrane type-2" evidence="9">
    <location>
        <begin position="35"/>
        <end position="271"/>
    </location>
</feature>
<dbReference type="PANTHER" id="PTHR30413:SF10">
    <property type="entry name" value="CAPSULE POLYSACCHARIDE EXPORT INNER-MEMBRANE PROTEIN CTRC"/>
    <property type="match status" value="1"/>
</dbReference>
<evidence type="ECO:0000313" key="10">
    <source>
        <dbReference type="EMBL" id="MBP2257441.1"/>
    </source>
</evidence>
<gene>
    <name evidence="10" type="ORF">J2Z81_001389</name>
</gene>
<dbReference type="InterPro" id="IPR013525">
    <property type="entry name" value="ABC2_TM"/>
</dbReference>
<evidence type="ECO:0000256" key="4">
    <source>
        <dbReference type="ARBA" id="ARBA00022475"/>
    </source>
</evidence>
<dbReference type="InterPro" id="IPR047817">
    <property type="entry name" value="ABC2_TM_bact-type"/>
</dbReference>